<evidence type="ECO:0000259" key="3">
    <source>
        <dbReference type="SMART" id="SM00998"/>
    </source>
</evidence>
<dbReference type="PANTHER" id="PTHR43172">
    <property type="entry name" value="ADENYLOSUCCINATE LYASE"/>
    <property type="match status" value="1"/>
</dbReference>
<dbReference type="PANTHER" id="PTHR43172:SF2">
    <property type="entry name" value="ADENYLOSUCCINATE LYASE C-TERMINAL DOMAIN-CONTAINING PROTEIN"/>
    <property type="match status" value="1"/>
</dbReference>
<proteinExistence type="inferred from homology"/>
<accession>A0ABQ4E919</accession>
<gene>
    <name evidence="4" type="primary">pcaB</name>
    <name evidence="4" type="ORF">Pen02_61600</name>
</gene>
<dbReference type="PROSITE" id="PS00163">
    <property type="entry name" value="FUMARATE_LYASES"/>
    <property type="match status" value="1"/>
</dbReference>
<keyword evidence="1" id="KW-0456">Lyase</keyword>
<organism evidence="4 5">
    <name type="scientific">Plantactinospora endophytica</name>
    <dbReference type="NCBI Taxonomy" id="673535"/>
    <lineage>
        <taxon>Bacteria</taxon>
        <taxon>Bacillati</taxon>
        <taxon>Actinomycetota</taxon>
        <taxon>Actinomycetes</taxon>
        <taxon>Micromonosporales</taxon>
        <taxon>Micromonosporaceae</taxon>
        <taxon>Plantactinospora</taxon>
    </lineage>
</organism>
<dbReference type="Proteomes" id="UP000646749">
    <property type="component" value="Unassembled WGS sequence"/>
</dbReference>
<dbReference type="InterPro" id="IPR022761">
    <property type="entry name" value="Fumarate_lyase_N"/>
</dbReference>
<dbReference type="Pfam" id="PF10397">
    <property type="entry name" value="ADSL_C"/>
    <property type="match status" value="1"/>
</dbReference>
<evidence type="ECO:0000313" key="5">
    <source>
        <dbReference type="Proteomes" id="UP000646749"/>
    </source>
</evidence>
<dbReference type="SMART" id="SM00998">
    <property type="entry name" value="ADSL_C"/>
    <property type="match status" value="1"/>
</dbReference>
<dbReference type="Gene3D" id="1.10.40.30">
    <property type="entry name" value="Fumarase/aspartase (C-terminal domain)"/>
    <property type="match status" value="1"/>
</dbReference>
<dbReference type="Gene3D" id="1.20.200.10">
    <property type="entry name" value="Fumarase/aspartase (Central domain)"/>
    <property type="match status" value="1"/>
</dbReference>
<feature type="domain" description="Adenylosuccinate lyase C-terminal" evidence="3">
    <location>
        <begin position="362"/>
        <end position="436"/>
    </location>
</feature>
<comment type="similarity">
    <text evidence="2">Belongs to the class-II fumarase/aspartase family.</text>
</comment>
<evidence type="ECO:0000256" key="1">
    <source>
        <dbReference type="ARBA" id="ARBA00023239"/>
    </source>
</evidence>
<name>A0ABQ4E919_9ACTN</name>
<dbReference type="CDD" id="cd01597">
    <property type="entry name" value="pCLME"/>
    <property type="match status" value="1"/>
</dbReference>
<evidence type="ECO:0000256" key="2">
    <source>
        <dbReference type="ARBA" id="ARBA00034772"/>
    </source>
</evidence>
<evidence type="ECO:0000313" key="4">
    <source>
        <dbReference type="EMBL" id="GIG91224.1"/>
    </source>
</evidence>
<comment type="caution">
    <text evidence="4">The sequence shown here is derived from an EMBL/GenBank/DDBJ whole genome shotgun (WGS) entry which is preliminary data.</text>
</comment>
<dbReference type="EMBL" id="BONW01000034">
    <property type="protein sequence ID" value="GIG91224.1"/>
    <property type="molecule type" value="Genomic_DNA"/>
</dbReference>
<dbReference type="InterPro" id="IPR000362">
    <property type="entry name" value="Fumarate_lyase_fam"/>
</dbReference>
<protein>
    <submittedName>
        <fullName evidence="4">3-carboxy-cis,cis-muconate cycloisomerase</fullName>
    </submittedName>
</protein>
<dbReference type="RefSeq" id="WP_239141559.1">
    <property type="nucleotide sequence ID" value="NZ_BONW01000034.1"/>
</dbReference>
<dbReference type="InterPro" id="IPR008948">
    <property type="entry name" value="L-Aspartase-like"/>
</dbReference>
<keyword evidence="5" id="KW-1185">Reference proteome</keyword>
<dbReference type="InterPro" id="IPR019468">
    <property type="entry name" value="AdenyloSucc_lyase_C"/>
</dbReference>
<dbReference type="InterPro" id="IPR012789">
    <property type="entry name" value="Protocat_PcaB-like"/>
</dbReference>
<dbReference type="SUPFAM" id="SSF48557">
    <property type="entry name" value="L-aspartase-like"/>
    <property type="match status" value="1"/>
</dbReference>
<dbReference type="Pfam" id="PF00206">
    <property type="entry name" value="Lyase_1"/>
    <property type="match status" value="1"/>
</dbReference>
<dbReference type="InterPro" id="IPR020557">
    <property type="entry name" value="Fumarate_lyase_CS"/>
</dbReference>
<dbReference type="NCBIfam" id="TIGR02426">
    <property type="entry name" value="protocat_pcaB"/>
    <property type="match status" value="1"/>
</dbReference>
<sequence length="452" mass="46136">MGLAGAGLLSGLSGAAEVDAELADPALLTAMLDVERALAGAGADCGVLPAEAAEAIAERCRPDRFDLAALAGAADAAGNPVVPLVRQLTSAVPAAARPWVHHGATSQDVLDTALVLVATRAGDPLLRRLDTAIGAAAGLAERYRDTVLLARTLGQAAAPTTFGLKAAGWLLGLLDARTRLAAAQSALPAQLGGAVGTLAALGPAGPEVADRFAARLGLAAPPLPWHTRRQPLLDLAGALGSLLAATGKVGLDVGLLAQTEVAEVAEGGGPGRGGSSAMPHKRNPVDSVLLGAAARRGPHLVATLFTAAVHEHERATGGWHAEWEPLLDLLRLAGGATSRTARLLSRLDVRPQRMRENLDALGGRVLAEAVAARLAPALGRADAHDAVARAVTAPDFRAGLLADPAVREHLSEQELDRALDPANWLGSAATFVDRALGEYRASGAYRNSEEAP</sequence>
<dbReference type="PRINTS" id="PR00149">
    <property type="entry name" value="FUMRATELYASE"/>
</dbReference>
<reference evidence="4 5" key="1">
    <citation type="submission" date="2021-01" db="EMBL/GenBank/DDBJ databases">
        <title>Whole genome shotgun sequence of Plantactinospora endophytica NBRC 110450.</title>
        <authorList>
            <person name="Komaki H."/>
            <person name="Tamura T."/>
        </authorList>
    </citation>
    <scope>NUCLEOTIDE SEQUENCE [LARGE SCALE GENOMIC DNA]</scope>
    <source>
        <strain evidence="4 5">NBRC 110450</strain>
    </source>
</reference>